<accession>A0AAD5MLW2</accession>
<dbReference type="Proteomes" id="UP001196413">
    <property type="component" value="Unassembled WGS sequence"/>
</dbReference>
<comment type="caution">
    <text evidence="1">The sequence shown here is derived from an EMBL/GenBank/DDBJ whole genome shotgun (WGS) entry which is preliminary data.</text>
</comment>
<dbReference type="EMBL" id="JAHQIW010000175">
    <property type="protein sequence ID" value="KAJ1346454.1"/>
    <property type="molecule type" value="Genomic_DNA"/>
</dbReference>
<dbReference type="AlphaFoldDB" id="A0AAD5MLW2"/>
<evidence type="ECO:0000313" key="1">
    <source>
        <dbReference type="EMBL" id="KAJ1346454.1"/>
    </source>
</evidence>
<keyword evidence="2" id="KW-1185">Reference proteome</keyword>
<organism evidence="1 2">
    <name type="scientific">Parelaphostrongylus tenuis</name>
    <name type="common">Meningeal worm</name>
    <dbReference type="NCBI Taxonomy" id="148309"/>
    <lineage>
        <taxon>Eukaryota</taxon>
        <taxon>Metazoa</taxon>
        <taxon>Ecdysozoa</taxon>
        <taxon>Nematoda</taxon>
        <taxon>Chromadorea</taxon>
        <taxon>Rhabditida</taxon>
        <taxon>Rhabditina</taxon>
        <taxon>Rhabditomorpha</taxon>
        <taxon>Strongyloidea</taxon>
        <taxon>Metastrongylidae</taxon>
        <taxon>Parelaphostrongylus</taxon>
    </lineage>
</organism>
<name>A0AAD5MLW2_PARTN</name>
<gene>
    <name evidence="1" type="ORF">KIN20_001235</name>
</gene>
<reference evidence="1" key="1">
    <citation type="submission" date="2021-06" db="EMBL/GenBank/DDBJ databases">
        <title>Parelaphostrongylus tenuis whole genome reference sequence.</title>
        <authorList>
            <person name="Garwood T.J."/>
            <person name="Larsen P.A."/>
            <person name="Fountain-Jones N.M."/>
            <person name="Garbe J.R."/>
            <person name="Macchietto M.G."/>
            <person name="Kania S.A."/>
            <person name="Gerhold R.W."/>
            <person name="Richards J.E."/>
            <person name="Wolf T.M."/>
        </authorList>
    </citation>
    <scope>NUCLEOTIDE SEQUENCE</scope>
    <source>
        <strain evidence="1">MNPRO001-30</strain>
        <tissue evidence="1">Meninges</tissue>
    </source>
</reference>
<sequence length="180" mass="19088">MIALVVISSTAMGCGVMPPGQASTRTFNVSGFTLPVAMVYSAAPDVRARIPGIATDMGGAQGFVLRLVMQTVFDVLERQARSALLPDPVISAILSQLEVRVAYEPLECQMVISPEQMPEIIKKYCIIADNTVTGICTGVQRDGKCNVADNKVTIAAVPSSARTISGTLSTLEIFKAEVEP</sequence>
<evidence type="ECO:0000313" key="2">
    <source>
        <dbReference type="Proteomes" id="UP001196413"/>
    </source>
</evidence>
<proteinExistence type="predicted"/>
<protein>
    <submittedName>
        <fullName evidence="1">Uncharacterized protein</fullName>
    </submittedName>
</protein>